<reference evidence="2 3" key="1">
    <citation type="submission" date="2018-03" db="EMBL/GenBank/DDBJ databases">
        <authorList>
            <person name="Fogelqvist J."/>
        </authorList>
    </citation>
    <scope>NUCLEOTIDE SEQUENCE [LARGE SCALE GENOMIC DNA]</scope>
</reference>
<accession>A0A3P3XZ64</accession>
<dbReference type="EMBL" id="OVEO01000001">
    <property type="protein sequence ID" value="SPQ93185.1"/>
    <property type="molecule type" value="Genomic_DNA"/>
</dbReference>
<feature type="region of interest" description="Disordered" evidence="1">
    <location>
        <begin position="107"/>
        <end position="166"/>
    </location>
</feature>
<evidence type="ECO:0000256" key="1">
    <source>
        <dbReference type="SAM" id="MobiDB-lite"/>
    </source>
</evidence>
<evidence type="ECO:0000313" key="3">
    <source>
        <dbReference type="Proteomes" id="UP000290189"/>
    </source>
</evidence>
<sequence>MPAFSTRVPARRDDPPNQMRRTSLANMRPRRGALKSVKPARPVAQSGRSSTTSAKARNVSFAPGPDQGSALSAKRSWPTFHLPRVQPESGEEARRARIRARRLEQEVRAEGGERGTAGRRVKSATPGGARSGRVTRRQTPCTQALQASLNGRKRSDPAPRSSLLRRRLPRFQGAFATVNPDISAKAPWRMVPPMAMKTRSRIRVVA</sequence>
<feature type="compositionally biased region" description="Polar residues" evidence="1">
    <location>
        <begin position="137"/>
        <end position="149"/>
    </location>
</feature>
<feature type="compositionally biased region" description="Polar residues" evidence="1">
    <location>
        <begin position="46"/>
        <end position="55"/>
    </location>
</feature>
<dbReference type="AlphaFoldDB" id="A0A3P3XZ64"/>
<feature type="region of interest" description="Disordered" evidence="1">
    <location>
        <begin position="1"/>
        <end position="93"/>
    </location>
</feature>
<organism evidence="2 3">
    <name type="scientific">Plasmodiophora brassicae</name>
    <name type="common">Clubroot disease agent</name>
    <dbReference type="NCBI Taxonomy" id="37360"/>
    <lineage>
        <taxon>Eukaryota</taxon>
        <taxon>Sar</taxon>
        <taxon>Rhizaria</taxon>
        <taxon>Endomyxa</taxon>
        <taxon>Phytomyxea</taxon>
        <taxon>Plasmodiophorida</taxon>
        <taxon>Plasmodiophoridae</taxon>
        <taxon>Plasmodiophora</taxon>
    </lineage>
</organism>
<gene>
    <name evidence="2" type="ORF">PLBR_LOCUS400</name>
</gene>
<keyword evidence="2" id="KW-0496">Mitochondrion</keyword>
<name>A0A3P3XZ64_PLABS</name>
<evidence type="ECO:0000313" key="2">
    <source>
        <dbReference type="EMBL" id="SPQ93185.1"/>
    </source>
</evidence>
<proteinExistence type="predicted"/>
<dbReference type="Proteomes" id="UP000290189">
    <property type="component" value="Unassembled WGS sequence"/>
</dbReference>
<geneLocation type="mitochondrion" evidence="2"/>
<protein>
    <submittedName>
        <fullName evidence="2">Uncharacterized protein</fullName>
    </submittedName>
</protein>